<dbReference type="GO" id="GO:0005737">
    <property type="term" value="C:cytoplasm"/>
    <property type="evidence" value="ECO:0007669"/>
    <property type="project" value="TreeGrafter"/>
</dbReference>
<dbReference type="Pfam" id="PF13532">
    <property type="entry name" value="2OG-FeII_Oxy_2"/>
    <property type="match status" value="1"/>
</dbReference>
<dbReference type="GO" id="GO:0005634">
    <property type="term" value="C:nucleus"/>
    <property type="evidence" value="ECO:0007669"/>
    <property type="project" value="TreeGrafter"/>
</dbReference>
<dbReference type="InterPro" id="IPR051422">
    <property type="entry name" value="AlkB_tRNA_MeTrf/Diox"/>
</dbReference>
<evidence type="ECO:0000256" key="1">
    <source>
        <dbReference type="ARBA" id="ARBA00001954"/>
    </source>
</evidence>
<evidence type="ECO:0000256" key="5">
    <source>
        <dbReference type="ARBA" id="ARBA00022884"/>
    </source>
</evidence>
<dbReference type="GO" id="GO:0106335">
    <property type="term" value="F:tRNA (5-carboxymethyluridine(34)-5-O)-methyltransferase activity"/>
    <property type="evidence" value="ECO:0007669"/>
    <property type="project" value="TreeGrafter"/>
</dbReference>
<keyword evidence="4" id="KW-0862">Zinc</keyword>
<keyword evidence="5" id="KW-0694">RNA-binding</keyword>
<dbReference type="AlphaFoldDB" id="A0A9J6BRA5"/>
<comment type="cofactor">
    <cofactor evidence="1">
        <name>Fe(2+)</name>
        <dbReference type="ChEBI" id="CHEBI:29033"/>
    </cofactor>
</comment>
<name>A0A9J6BRA5_POLVA</name>
<dbReference type="SUPFAM" id="SSF53335">
    <property type="entry name" value="S-adenosyl-L-methionine-dependent methyltransferases"/>
    <property type="match status" value="1"/>
</dbReference>
<comment type="caution">
    <text evidence="7">The sequence shown here is derived from an EMBL/GenBank/DDBJ whole genome shotgun (WGS) entry which is preliminary data.</text>
</comment>
<evidence type="ECO:0000256" key="2">
    <source>
        <dbReference type="ARBA" id="ARBA00022603"/>
    </source>
</evidence>
<feature type="domain" description="Fe2OG dioxygenase" evidence="6">
    <location>
        <begin position="200"/>
        <end position="307"/>
    </location>
</feature>
<dbReference type="InterPro" id="IPR027450">
    <property type="entry name" value="AlkB-like"/>
</dbReference>
<sequence length="599" mass="69624">MSKKILRKIKGKQAMLIADCNEIEFSSEPQYILGILNCGLKNGIKTEIIIERINLHARLEDIILPHNKSYCFLKFENAKDSEVIYNDFLGKTLWNECVPLLLSYVKHLPQINQNELQQCPDGLILIEDFITPEMENKLISLVKCDDNKMKNRNVQHFGYEFIYGSNSVDHNNPLEQKIPSECDDLWKLLDQKCEALVGFRPDQLTVNQYQSGQGIPSHCDTHSIFEDPIISLSLGSSIVMEFKEPISGQHYSKFLPTRSLLILSREIRYKWMHGIVPKKTDIIKTEKGYLTVQNRKLRYSFTFRKLKIPPCCDCDFKNLCDVKSNERKVEKEYSNQEVDENVAARLEKENVHKVYNEIGNHFSETRHTPWRKVENFINSLPEGSFLLDVGCGNGKYLGINEKITKFGCDRSDTLLNVCTHRNYNVFQCDCLQIPFIDESMDACISVAVIHHLSTKERRLQAISEMIRVLKTNGKALIYVWAKDQQKDNQKTLYLLQHQEKNSDVKDVPEIATLQIDENKIELPIHRNRTQFSHTNNGNVLVPWKLKQKEVAESEQKVFLRYYHVFDEGELETLCKMHERIKIVDSYYDQGNHCVILKKI</sequence>
<dbReference type="InterPro" id="IPR013216">
    <property type="entry name" value="Methyltransf_11"/>
</dbReference>
<dbReference type="Gene3D" id="3.30.70.330">
    <property type="match status" value="1"/>
</dbReference>
<dbReference type="InterPro" id="IPR005123">
    <property type="entry name" value="Oxoglu/Fe-dep_dioxygenase_dom"/>
</dbReference>
<keyword evidence="3" id="KW-0808">Transferase</keyword>
<dbReference type="GO" id="GO:0000049">
    <property type="term" value="F:tRNA binding"/>
    <property type="evidence" value="ECO:0007669"/>
    <property type="project" value="TreeGrafter"/>
</dbReference>
<dbReference type="GO" id="GO:0008757">
    <property type="term" value="F:S-adenosylmethionine-dependent methyltransferase activity"/>
    <property type="evidence" value="ECO:0007669"/>
    <property type="project" value="InterPro"/>
</dbReference>
<dbReference type="OrthoDB" id="271595at2759"/>
<keyword evidence="2" id="KW-0489">Methyltransferase</keyword>
<reference evidence="7" key="1">
    <citation type="submission" date="2021-03" db="EMBL/GenBank/DDBJ databases">
        <title>Chromosome level genome of the anhydrobiotic midge Polypedilum vanderplanki.</title>
        <authorList>
            <person name="Yoshida Y."/>
            <person name="Kikawada T."/>
            <person name="Gusev O."/>
        </authorList>
    </citation>
    <scope>NUCLEOTIDE SEQUENCE</scope>
    <source>
        <strain evidence="7">NIAS01</strain>
        <tissue evidence="7">Whole body or cell culture</tissue>
    </source>
</reference>
<evidence type="ECO:0000259" key="6">
    <source>
        <dbReference type="PROSITE" id="PS51471"/>
    </source>
</evidence>
<accession>A0A9J6BRA5</accession>
<evidence type="ECO:0000256" key="4">
    <source>
        <dbReference type="ARBA" id="ARBA00022833"/>
    </source>
</evidence>
<dbReference type="PANTHER" id="PTHR13069:SF21">
    <property type="entry name" value="ALKYLATED DNA REPAIR PROTEIN ALKB HOMOLOG 8"/>
    <property type="match status" value="1"/>
</dbReference>
<dbReference type="Pfam" id="PF08241">
    <property type="entry name" value="Methyltransf_11"/>
    <property type="match status" value="1"/>
</dbReference>
<dbReference type="EMBL" id="JADBJN010000003">
    <property type="protein sequence ID" value="KAG5672401.1"/>
    <property type="molecule type" value="Genomic_DNA"/>
</dbReference>
<dbReference type="InterPro" id="IPR029063">
    <property type="entry name" value="SAM-dependent_MTases_sf"/>
</dbReference>
<dbReference type="PROSITE" id="PS51471">
    <property type="entry name" value="FE2OG_OXY"/>
    <property type="match status" value="1"/>
</dbReference>
<organism evidence="7 8">
    <name type="scientific">Polypedilum vanderplanki</name>
    <name type="common">Sleeping chironomid midge</name>
    <dbReference type="NCBI Taxonomy" id="319348"/>
    <lineage>
        <taxon>Eukaryota</taxon>
        <taxon>Metazoa</taxon>
        <taxon>Ecdysozoa</taxon>
        <taxon>Arthropoda</taxon>
        <taxon>Hexapoda</taxon>
        <taxon>Insecta</taxon>
        <taxon>Pterygota</taxon>
        <taxon>Neoptera</taxon>
        <taxon>Endopterygota</taxon>
        <taxon>Diptera</taxon>
        <taxon>Nematocera</taxon>
        <taxon>Chironomoidea</taxon>
        <taxon>Chironomidae</taxon>
        <taxon>Chironominae</taxon>
        <taxon>Polypedilum</taxon>
        <taxon>Polypedilum</taxon>
    </lineage>
</organism>
<evidence type="ECO:0000313" key="7">
    <source>
        <dbReference type="EMBL" id="KAG5672401.1"/>
    </source>
</evidence>
<dbReference type="PANTHER" id="PTHR13069">
    <property type="entry name" value="ALKYLATED DNA REPAIR PROTEIN ALKB HOMOLOG 8"/>
    <property type="match status" value="1"/>
</dbReference>
<dbReference type="Proteomes" id="UP001107558">
    <property type="component" value="Chromosome 3"/>
</dbReference>
<evidence type="ECO:0000313" key="8">
    <source>
        <dbReference type="Proteomes" id="UP001107558"/>
    </source>
</evidence>
<protein>
    <recommendedName>
        <fullName evidence="6">Fe2OG dioxygenase domain-containing protein</fullName>
    </recommendedName>
</protein>
<evidence type="ECO:0000256" key="3">
    <source>
        <dbReference type="ARBA" id="ARBA00022679"/>
    </source>
</evidence>
<dbReference type="GO" id="GO:0030488">
    <property type="term" value="P:tRNA methylation"/>
    <property type="evidence" value="ECO:0007669"/>
    <property type="project" value="TreeGrafter"/>
</dbReference>
<proteinExistence type="predicted"/>
<dbReference type="Gene3D" id="2.60.120.590">
    <property type="entry name" value="Alpha-ketoglutarate-dependent dioxygenase AlkB-like"/>
    <property type="match status" value="1"/>
</dbReference>
<dbReference type="CDD" id="cd02440">
    <property type="entry name" value="AdoMet_MTases"/>
    <property type="match status" value="1"/>
</dbReference>
<dbReference type="GO" id="GO:0002098">
    <property type="term" value="P:tRNA wobble uridine modification"/>
    <property type="evidence" value="ECO:0007669"/>
    <property type="project" value="TreeGrafter"/>
</dbReference>
<gene>
    <name evidence="7" type="ORF">PVAND_002532</name>
</gene>
<dbReference type="InterPro" id="IPR037151">
    <property type="entry name" value="AlkB-like_sf"/>
</dbReference>
<dbReference type="Gene3D" id="3.40.50.150">
    <property type="entry name" value="Vaccinia Virus protein VP39"/>
    <property type="match status" value="1"/>
</dbReference>
<dbReference type="InterPro" id="IPR012677">
    <property type="entry name" value="Nucleotide-bd_a/b_plait_sf"/>
</dbReference>
<dbReference type="SUPFAM" id="SSF51197">
    <property type="entry name" value="Clavaminate synthase-like"/>
    <property type="match status" value="1"/>
</dbReference>
<keyword evidence="8" id="KW-1185">Reference proteome</keyword>